<evidence type="ECO:0000256" key="5">
    <source>
        <dbReference type="ARBA" id="ARBA00031248"/>
    </source>
</evidence>
<evidence type="ECO:0000256" key="8">
    <source>
        <dbReference type="ARBA" id="ARBA00049417"/>
    </source>
</evidence>
<dbReference type="InterPro" id="IPR029052">
    <property type="entry name" value="Metallo-depent_PP-like"/>
</dbReference>
<gene>
    <name evidence="10" type="ORF">DC346_05695</name>
</gene>
<organism evidence="10 11">
    <name type="scientific">Acinetobacter junii</name>
    <dbReference type="NCBI Taxonomy" id="40215"/>
    <lineage>
        <taxon>Bacteria</taxon>
        <taxon>Pseudomonadati</taxon>
        <taxon>Pseudomonadota</taxon>
        <taxon>Gammaproteobacteria</taxon>
        <taxon>Moraxellales</taxon>
        <taxon>Moraxellaceae</taxon>
        <taxon>Acinetobacter</taxon>
    </lineage>
</organism>
<feature type="domain" description="Calcineurin-like phosphoesterase" evidence="9">
    <location>
        <begin position="8"/>
        <end position="164"/>
    </location>
</feature>
<dbReference type="PIRSF" id="PIRSF000903">
    <property type="entry name" value="B5n-ttraPtase_sm"/>
    <property type="match status" value="1"/>
</dbReference>
<reference evidence="10 11" key="1">
    <citation type="submission" date="2018-04" db="EMBL/GenBank/DDBJ databases">
        <title>Acinetobacter junii Genome sequencing and assembly.</title>
        <authorList>
            <person name="Su J."/>
            <person name="Rensing C."/>
            <person name="Mazhar H.S."/>
        </authorList>
    </citation>
    <scope>NUCLEOTIDE SEQUENCE [LARGE SCALE GENOMIC DNA]</scope>
    <source>
        <strain evidence="10 11">SC22</strain>
    </source>
</reference>
<evidence type="ECO:0000256" key="1">
    <source>
        <dbReference type="ARBA" id="ARBA00003413"/>
    </source>
</evidence>
<dbReference type="EMBL" id="QEWH01000029">
    <property type="protein sequence ID" value="RBA48627.1"/>
    <property type="molecule type" value="Genomic_DNA"/>
</dbReference>
<dbReference type="STRING" id="40215.BVL33_14825"/>
<protein>
    <recommendedName>
        <fullName evidence="3">bis(5'-nucleosyl)-tetraphosphatase (symmetrical)</fullName>
        <ecNumber evidence="3">3.6.1.41</ecNumber>
    </recommendedName>
    <alternativeName>
        <fullName evidence="6">Ap4A hydrolase</fullName>
    </alternativeName>
    <alternativeName>
        <fullName evidence="5">Diadenosine 5',5'''-P1,P4-tetraphosphate pyrophosphohydrolase</fullName>
    </alternativeName>
    <alternativeName>
        <fullName evidence="7">Diadenosine tetraphosphatase</fullName>
    </alternativeName>
</protein>
<evidence type="ECO:0000256" key="6">
    <source>
        <dbReference type="ARBA" id="ARBA00032248"/>
    </source>
</evidence>
<dbReference type="NCBIfam" id="TIGR00668">
    <property type="entry name" value="apaH"/>
    <property type="match status" value="1"/>
</dbReference>
<evidence type="ECO:0000256" key="7">
    <source>
        <dbReference type="ARBA" id="ARBA00033210"/>
    </source>
</evidence>
<comment type="similarity">
    <text evidence="2">Belongs to the Ap4A hydrolase family.</text>
</comment>
<dbReference type="PANTHER" id="PTHR40942:SF4">
    <property type="entry name" value="CYTOCHROME C5"/>
    <property type="match status" value="1"/>
</dbReference>
<dbReference type="InterPro" id="IPR004617">
    <property type="entry name" value="ApaH"/>
</dbReference>
<dbReference type="Proteomes" id="UP000253688">
    <property type="component" value="Unassembled WGS sequence"/>
</dbReference>
<evidence type="ECO:0000259" key="9">
    <source>
        <dbReference type="Pfam" id="PF00149"/>
    </source>
</evidence>
<evidence type="ECO:0000256" key="3">
    <source>
        <dbReference type="ARBA" id="ARBA00012506"/>
    </source>
</evidence>
<sequence>MSKRYNYVIGDVQGCFEALKALLKEIRFDPDQDFLWFAGDLVARGENSVGVLRFVKKLADRGAAATVLGNHDLTLIACARGFKKIKDKDRTQDVIDAIDGDELIDWLRKQPLSLSPNATTLITHAGIPHIWSAEKTVELAQEVQHAVGHEDLSVLDAFLREMYGEQPDLWTDELSGAERLRCITNYLTRMRLTDIDGRLEFKFKDALDAPMPEGFKPWFEYESLAAKTHHIIFGHWAALQGKTINANIQNVDGGCVWGQRLLAYRLEDQQIFAIDNPIQ</sequence>
<evidence type="ECO:0000256" key="2">
    <source>
        <dbReference type="ARBA" id="ARBA00005419"/>
    </source>
</evidence>
<keyword evidence="4" id="KW-0378">Hydrolase</keyword>
<dbReference type="Pfam" id="PF00149">
    <property type="entry name" value="Metallophos"/>
    <property type="match status" value="1"/>
</dbReference>
<dbReference type="Gene3D" id="3.60.21.10">
    <property type="match status" value="1"/>
</dbReference>
<evidence type="ECO:0000313" key="11">
    <source>
        <dbReference type="Proteomes" id="UP000253688"/>
    </source>
</evidence>
<dbReference type="AlphaFoldDB" id="A0A365PK34"/>
<comment type="caution">
    <text evidence="10">The sequence shown here is derived from an EMBL/GenBank/DDBJ whole genome shotgun (WGS) entry which is preliminary data.</text>
</comment>
<dbReference type="RefSeq" id="WP_112987462.1">
    <property type="nucleotide sequence ID" value="NZ_CABFLT010000029.1"/>
</dbReference>
<dbReference type="NCBIfam" id="NF001204">
    <property type="entry name" value="PRK00166.1"/>
    <property type="match status" value="1"/>
</dbReference>
<dbReference type="EC" id="3.6.1.41" evidence="3"/>
<comment type="function">
    <text evidence="1">Hydrolyzes diadenosine 5',5'''-P1,P4-tetraphosphate to yield ADP.</text>
</comment>
<dbReference type="GO" id="GO:0008803">
    <property type="term" value="F:bis(5'-nucleosyl)-tetraphosphatase (symmetrical) activity"/>
    <property type="evidence" value="ECO:0007669"/>
    <property type="project" value="UniProtKB-EC"/>
</dbReference>
<comment type="catalytic activity">
    <reaction evidence="8">
        <text>P(1),P(4)-bis(5'-adenosyl) tetraphosphate + H2O = 2 ADP + 2 H(+)</text>
        <dbReference type="Rhea" id="RHEA:24252"/>
        <dbReference type="ChEBI" id="CHEBI:15377"/>
        <dbReference type="ChEBI" id="CHEBI:15378"/>
        <dbReference type="ChEBI" id="CHEBI:58141"/>
        <dbReference type="ChEBI" id="CHEBI:456216"/>
        <dbReference type="EC" id="3.6.1.41"/>
    </reaction>
</comment>
<dbReference type="InterPro" id="IPR004843">
    <property type="entry name" value="Calcineurin-like_PHP"/>
</dbReference>
<dbReference type="PANTHER" id="PTHR40942">
    <property type="match status" value="1"/>
</dbReference>
<evidence type="ECO:0000256" key="4">
    <source>
        <dbReference type="ARBA" id="ARBA00022801"/>
    </source>
</evidence>
<accession>A0A365PK34</accession>
<evidence type="ECO:0000313" key="10">
    <source>
        <dbReference type="EMBL" id="RBA48627.1"/>
    </source>
</evidence>
<dbReference type="SUPFAM" id="SSF56300">
    <property type="entry name" value="Metallo-dependent phosphatases"/>
    <property type="match status" value="1"/>
</dbReference>
<proteinExistence type="inferred from homology"/>
<name>A0A365PK34_ACIJU</name>